<organism evidence="1 2">
    <name type="scientific">Mycobacterium phage Duke13</name>
    <dbReference type="NCBI Taxonomy" id="2499038"/>
    <lineage>
        <taxon>Viruses</taxon>
        <taxon>Duplodnaviria</taxon>
        <taxon>Heunggongvirae</taxon>
        <taxon>Uroviricota</taxon>
        <taxon>Caudoviricetes</taxon>
        <taxon>Omegavirus</taxon>
        <taxon>Omegavirus baka</taxon>
    </lineage>
</organism>
<sequence>MKRCAACDNSLEADEPRVMVNGEALHPWCDLTPTSKYCADDRCHWWRTDHAGECVV</sequence>
<protein>
    <submittedName>
        <fullName evidence="1">Uncharacterized protein</fullName>
    </submittedName>
</protein>
<accession>A0A3S9UB46</accession>
<evidence type="ECO:0000313" key="2">
    <source>
        <dbReference type="Proteomes" id="UP000287876"/>
    </source>
</evidence>
<proteinExistence type="predicted"/>
<evidence type="ECO:0000313" key="1">
    <source>
        <dbReference type="EMBL" id="AZS07513.1"/>
    </source>
</evidence>
<gene>
    <name evidence="1" type="primary">176</name>
    <name evidence="1" type="ORF">PBI_DUKE13_176</name>
</gene>
<dbReference type="Proteomes" id="UP000287876">
    <property type="component" value="Segment"/>
</dbReference>
<reference evidence="1 2" key="1">
    <citation type="submission" date="2018-12" db="EMBL/GenBank/DDBJ databases">
        <authorList>
            <person name="Betsko A.J."/>
            <person name="Stoner T.H."/>
            <person name="Garlena R.A."/>
            <person name="Russell D.A."/>
            <person name="Pope W.H."/>
            <person name="Jacobs-Sera D."/>
            <person name="Hatfull G.F."/>
        </authorList>
    </citation>
    <scope>NUCLEOTIDE SEQUENCE [LARGE SCALE GENOMIC DNA]</scope>
</reference>
<dbReference type="EMBL" id="MK279849">
    <property type="protein sequence ID" value="AZS07513.1"/>
    <property type="molecule type" value="Genomic_DNA"/>
</dbReference>
<name>A0A3S9UB46_9CAUD</name>